<dbReference type="PROSITE" id="PS01031">
    <property type="entry name" value="SHSP"/>
    <property type="match status" value="1"/>
</dbReference>
<sequence>MFNKLMEVLMYFNLPRIRNKSELQHHTNKQSYVDDVFNNFFNEIASFSYPTHYNNKILSPRTDITENESEYHLEVELPGVTQDNIDLKIDSNILTIDGKKEQSTEKKDHNYHMKERYYGSFSRSISLPSNVDEEHVTANFKDGILSIKIPKKEQSKAKKIKTS</sequence>
<evidence type="ECO:0000256" key="2">
    <source>
        <dbReference type="RuleBase" id="RU003616"/>
    </source>
</evidence>
<proteinExistence type="inferred from homology"/>
<geneLocation type="plasmid" evidence="5">
    <name>pRF</name>
</geneLocation>
<dbReference type="InterPro" id="IPR007052">
    <property type="entry name" value="CS_dom"/>
</dbReference>
<dbReference type="EMBL" id="GQ329881">
    <property type="protein sequence ID" value="ADD74149.1"/>
    <property type="molecule type" value="Genomic_DNA"/>
</dbReference>
<accession>D4N366</accession>
<organism evidence="5">
    <name type="scientific">Rickettsia felis</name>
    <name type="common">Rickettsia azadi</name>
    <dbReference type="NCBI Taxonomy" id="42862"/>
    <lineage>
        <taxon>Bacteria</taxon>
        <taxon>Pseudomonadati</taxon>
        <taxon>Pseudomonadota</taxon>
        <taxon>Alphaproteobacteria</taxon>
        <taxon>Rickettsiales</taxon>
        <taxon>Rickettsiaceae</taxon>
        <taxon>Rickettsieae</taxon>
        <taxon>Rickettsia</taxon>
        <taxon>spotted fever group</taxon>
    </lineage>
</organism>
<evidence type="ECO:0000313" key="5">
    <source>
        <dbReference type="EMBL" id="ADD74149.1"/>
    </source>
</evidence>
<evidence type="ECO:0000256" key="1">
    <source>
        <dbReference type="PROSITE-ProRule" id="PRU00285"/>
    </source>
</evidence>
<name>D4N366_RICFI</name>
<dbReference type="InterPro" id="IPR008978">
    <property type="entry name" value="HSP20-like_chaperone"/>
</dbReference>
<comment type="similarity">
    <text evidence="1 2">Belongs to the small heat shock protein (HSP20) family.</text>
</comment>
<gene>
    <name evidence="5" type="primary">hspP2</name>
</gene>
<dbReference type="Pfam" id="PF00011">
    <property type="entry name" value="HSP20"/>
    <property type="match status" value="1"/>
</dbReference>
<dbReference type="PANTHER" id="PTHR11527">
    <property type="entry name" value="HEAT-SHOCK PROTEIN 20 FAMILY MEMBER"/>
    <property type="match status" value="1"/>
</dbReference>
<dbReference type="InterPro" id="IPR031107">
    <property type="entry name" value="Small_HSP"/>
</dbReference>
<dbReference type="AlphaFoldDB" id="D4N366"/>
<dbReference type="Gene3D" id="2.60.40.790">
    <property type="match status" value="1"/>
</dbReference>
<evidence type="ECO:0000259" key="4">
    <source>
        <dbReference type="PROSITE" id="PS51203"/>
    </source>
</evidence>
<evidence type="ECO:0000259" key="3">
    <source>
        <dbReference type="PROSITE" id="PS01031"/>
    </source>
</evidence>
<dbReference type="CDD" id="cd06464">
    <property type="entry name" value="ACD_sHsps-like"/>
    <property type="match status" value="1"/>
</dbReference>
<feature type="domain" description="SHSP" evidence="3">
    <location>
        <begin position="53"/>
        <end position="163"/>
    </location>
</feature>
<keyword evidence="5" id="KW-0614">Plasmid</keyword>
<feature type="domain" description="CS" evidence="4">
    <location>
        <begin position="57"/>
        <end position="161"/>
    </location>
</feature>
<reference evidence="5" key="1">
    <citation type="journal article" date="2010" name="Appl. Environ. Microbiol.">
        <title>Rickettsia felis infection in a common household insect pest, Liposcelis bostrychophila (Psocoptera: Liposcelidae).</title>
        <authorList>
            <person name="Behar A."/>
            <person name="McCormick L.J."/>
            <person name="Perlman S.J."/>
        </authorList>
    </citation>
    <scope>NUCLEOTIDE SEQUENCE</scope>
    <source>
        <plasmid evidence="5">pRF</plasmid>
    </source>
</reference>
<dbReference type="PROSITE" id="PS51203">
    <property type="entry name" value="CS"/>
    <property type="match status" value="1"/>
</dbReference>
<dbReference type="InterPro" id="IPR002068">
    <property type="entry name" value="A-crystallin/Hsp20_dom"/>
</dbReference>
<dbReference type="SUPFAM" id="SSF49764">
    <property type="entry name" value="HSP20-like chaperones"/>
    <property type="match status" value="1"/>
</dbReference>
<protein>
    <submittedName>
        <fullName evidence="5">Small heat-shock protein 2</fullName>
    </submittedName>
</protein>